<dbReference type="PANTHER" id="PTHR43711">
    <property type="entry name" value="TWO-COMPONENT HISTIDINE KINASE"/>
    <property type="match status" value="1"/>
</dbReference>
<feature type="transmembrane region" description="Helical" evidence="10">
    <location>
        <begin position="65"/>
        <end position="88"/>
    </location>
</feature>
<dbReference type="Gene3D" id="3.30.565.10">
    <property type="entry name" value="Histidine kinase-like ATPase, C-terminal domain"/>
    <property type="match status" value="1"/>
</dbReference>
<evidence type="ECO:0000256" key="7">
    <source>
        <dbReference type="ARBA" id="ARBA00022840"/>
    </source>
</evidence>
<dbReference type="InterPro" id="IPR004358">
    <property type="entry name" value="Sig_transdc_His_kin-like_C"/>
</dbReference>
<comment type="caution">
    <text evidence="12">The sequence shown here is derived from an EMBL/GenBank/DDBJ whole genome shotgun (WGS) entry which is preliminary data.</text>
</comment>
<feature type="domain" description="Histidine kinase" evidence="11">
    <location>
        <begin position="370"/>
        <end position="587"/>
    </location>
</feature>
<dbReference type="SMART" id="SM00387">
    <property type="entry name" value="HATPase_c"/>
    <property type="match status" value="1"/>
</dbReference>
<evidence type="ECO:0000256" key="9">
    <source>
        <dbReference type="SAM" id="Coils"/>
    </source>
</evidence>
<name>A0ABS4S1A7_PAEXY</name>
<dbReference type="Pfam" id="PF00512">
    <property type="entry name" value="HisKA"/>
    <property type="match status" value="1"/>
</dbReference>
<dbReference type="EC" id="2.7.13.3" evidence="2"/>
<dbReference type="PANTHER" id="PTHR43711:SF1">
    <property type="entry name" value="HISTIDINE KINASE 1"/>
    <property type="match status" value="1"/>
</dbReference>
<keyword evidence="6" id="KW-0418">Kinase</keyword>
<feature type="transmembrane region" description="Helical" evidence="10">
    <location>
        <begin position="33"/>
        <end position="53"/>
    </location>
</feature>
<accession>A0ABS4S1A7</accession>
<dbReference type="Pfam" id="PF16927">
    <property type="entry name" value="HisKA_7TM"/>
    <property type="match status" value="1"/>
</dbReference>
<evidence type="ECO:0000256" key="1">
    <source>
        <dbReference type="ARBA" id="ARBA00000085"/>
    </source>
</evidence>
<dbReference type="EMBL" id="JAGIKV010000029">
    <property type="protein sequence ID" value="MBP2248918.1"/>
    <property type="molecule type" value="Genomic_DNA"/>
</dbReference>
<dbReference type="InterPro" id="IPR000014">
    <property type="entry name" value="PAS"/>
</dbReference>
<dbReference type="InterPro" id="IPR031621">
    <property type="entry name" value="HisKA_7TM"/>
</dbReference>
<feature type="coiled-coil region" evidence="9">
    <location>
        <begin position="337"/>
        <end position="406"/>
    </location>
</feature>
<keyword evidence="9" id="KW-0175">Coiled coil</keyword>
<dbReference type="SUPFAM" id="SSF47384">
    <property type="entry name" value="Homodimeric domain of signal transducing histidine kinase"/>
    <property type="match status" value="1"/>
</dbReference>
<feature type="transmembrane region" description="Helical" evidence="10">
    <location>
        <begin position="6"/>
        <end position="26"/>
    </location>
</feature>
<evidence type="ECO:0000256" key="10">
    <source>
        <dbReference type="SAM" id="Phobius"/>
    </source>
</evidence>
<dbReference type="Gene3D" id="1.10.287.130">
    <property type="match status" value="1"/>
</dbReference>
<evidence type="ECO:0000256" key="3">
    <source>
        <dbReference type="ARBA" id="ARBA00022553"/>
    </source>
</evidence>
<keyword evidence="7" id="KW-0067">ATP-binding</keyword>
<evidence type="ECO:0000256" key="5">
    <source>
        <dbReference type="ARBA" id="ARBA00022741"/>
    </source>
</evidence>
<comment type="catalytic activity">
    <reaction evidence="1">
        <text>ATP + protein L-histidine = ADP + protein N-phospho-L-histidine.</text>
        <dbReference type="EC" id="2.7.13.3"/>
    </reaction>
</comment>
<evidence type="ECO:0000256" key="8">
    <source>
        <dbReference type="ARBA" id="ARBA00023012"/>
    </source>
</evidence>
<dbReference type="InterPro" id="IPR050736">
    <property type="entry name" value="Sensor_HK_Regulatory"/>
</dbReference>
<evidence type="ECO:0000313" key="12">
    <source>
        <dbReference type="EMBL" id="MBP2248918.1"/>
    </source>
</evidence>
<keyword evidence="10" id="KW-0812">Transmembrane</keyword>
<dbReference type="Gene3D" id="3.30.450.20">
    <property type="entry name" value="PAS domain"/>
    <property type="match status" value="1"/>
</dbReference>
<dbReference type="SUPFAM" id="SSF55874">
    <property type="entry name" value="ATPase domain of HSP90 chaperone/DNA topoisomerase II/histidine kinase"/>
    <property type="match status" value="1"/>
</dbReference>
<dbReference type="InterPro" id="IPR035965">
    <property type="entry name" value="PAS-like_dom_sf"/>
</dbReference>
<dbReference type="Proteomes" id="UP000810207">
    <property type="component" value="Unassembled WGS sequence"/>
</dbReference>
<dbReference type="SUPFAM" id="SSF55785">
    <property type="entry name" value="PYP-like sensor domain (PAS domain)"/>
    <property type="match status" value="1"/>
</dbReference>
<protein>
    <recommendedName>
        <fullName evidence="2">histidine kinase</fullName>
        <ecNumber evidence="2">2.7.13.3</ecNumber>
    </recommendedName>
</protein>
<dbReference type="Pfam" id="PF02518">
    <property type="entry name" value="HATPase_c"/>
    <property type="match status" value="1"/>
</dbReference>
<sequence length="605" mass="68891">MNPNMYLSALLMAATCCTLMLAYLSYKRRSSPIAISYGLGMLVSSFYTFGYGFEIISQQLDHIRFWLRIEYVGILLGPVFYFLMVLHYTGRESWVRTRNVLLLLLVPSFTFITHNTNEWHHLFYTNMTIDTSWGFPLVSLEKGPLFSVHVVFSYTLFFISVFFLVQMLLRATPPMKKQIIFMIIGSCGPFMFSLIYLSNIFHSPLDFSPFGFVISGIFYTWGVFQFNLLRLAPLAYQKVFESIQDAVIVFDLDHVLTSYNRSARRIIESLHPKGLGQHASQVLVQYPQLLAKLLEQEPLNDVRKIQLSNDPSSRTYNVHLSLVQHQSGKPIGKMLLLNDVTEAVQAEKKLRDNAQQLSELNTFKDRMFNVVAHDIRDPVAVLVNLMDLLEEEIQESNADHEEIIHEMKHQIHNTFALVEGLLEWFRSQGGGQVFHPVERDLHYSVEASIRLLRVRSENKHIQMVSNISPGVCVYADKEMLDLILRNLLSNSIKFTNPGGQITLNAERKDQHIVVSVSDTGEGITDEQARSLLQDEYPVSATGTAGERGIGFGLNLCREFVRLNGGEIWFDSRPSQGSNFYFSVPLAPQSNANESSPYSVQVEDNT</sequence>
<dbReference type="NCBIfam" id="TIGR00229">
    <property type="entry name" value="sensory_box"/>
    <property type="match status" value="1"/>
</dbReference>
<proteinExistence type="predicted"/>
<evidence type="ECO:0000313" key="13">
    <source>
        <dbReference type="Proteomes" id="UP000810207"/>
    </source>
</evidence>
<organism evidence="12 13">
    <name type="scientific">Paenibacillus xylanexedens</name>
    <dbReference type="NCBI Taxonomy" id="528191"/>
    <lineage>
        <taxon>Bacteria</taxon>
        <taxon>Bacillati</taxon>
        <taxon>Bacillota</taxon>
        <taxon>Bacilli</taxon>
        <taxon>Bacillales</taxon>
        <taxon>Paenibacillaceae</taxon>
        <taxon>Paenibacillus</taxon>
    </lineage>
</organism>
<dbReference type="PROSITE" id="PS50109">
    <property type="entry name" value="HIS_KIN"/>
    <property type="match status" value="1"/>
</dbReference>
<dbReference type="Pfam" id="PF08448">
    <property type="entry name" value="PAS_4"/>
    <property type="match status" value="1"/>
</dbReference>
<evidence type="ECO:0000256" key="2">
    <source>
        <dbReference type="ARBA" id="ARBA00012438"/>
    </source>
</evidence>
<keyword evidence="10" id="KW-1133">Transmembrane helix</keyword>
<feature type="transmembrane region" description="Helical" evidence="10">
    <location>
        <begin position="179"/>
        <end position="198"/>
    </location>
</feature>
<keyword evidence="3" id="KW-0597">Phosphoprotein</keyword>
<keyword evidence="8" id="KW-0902">Two-component regulatory system</keyword>
<dbReference type="CDD" id="cd00082">
    <property type="entry name" value="HisKA"/>
    <property type="match status" value="1"/>
</dbReference>
<dbReference type="InterPro" id="IPR003594">
    <property type="entry name" value="HATPase_dom"/>
</dbReference>
<keyword evidence="5" id="KW-0547">Nucleotide-binding</keyword>
<dbReference type="InterPro" id="IPR036097">
    <property type="entry name" value="HisK_dim/P_sf"/>
</dbReference>
<keyword evidence="13" id="KW-1185">Reference proteome</keyword>
<feature type="transmembrane region" description="Helical" evidence="10">
    <location>
        <begin position="210"/>
        <end position="229"/>
    </location>
</feature>
<feature type="transmembrane region" description="Helical" evidence="10">
    <location>
        <begin position="146"/>
        <end position="167"/>
    </location>
</feature>
<dbReference type="InterPro" id="IPR003661">
    <property type="entry name" value="HisK_dim/P_dom"/>
</dbReference>
<dbReference type="InterPro" id="IPR013656">
    <property type="entry name" value="PAS_4"/>
</dbReference>
<dbReference type="PRINTS" id="PR00344">
    <property type="entry name" value="BCTRLSENSOR"/>
</dbReference>
<keyword evidence="4" id="KW-0808">Transferase</keyword>
<evidence type="ECO:0000256" key="4">
    <source>
        <dbReference type="ARBA" id="ARBA00022679"/>
    </source>
</evidence>
<dbReference type="InterPro" id="IPR005467">
    <property type="entry name" value="His_kinase_dom"/>
</dbReference>
<reference evidence="12 13" key="1">
    <citation type="submission" date="2021-03" db="EMBL/GenBank/DDBJ databases">
        <title>Genomic Encyclopedia of Type Strains, Phase IV (KMG-IV): sequencing the most valuable type-strain genomes for metagenomic binning, comparative biology and taxonomic classification.</title>
        <authorList>
            <person name="Goeker M."/>
        </authorList>
    </citation>
    <scope>NUCLEOTIDE SEQUENCE [LARGE SCALE GENOMIC DNA]</scope>
    <source>
        <strain evidence="12 13">DSM 21292</strain>
    </source>
</reference>
<evidence type="ECO:0000259" key="11">
    <source>
        <dbReference type="PROSITE" id="PS50109"/>
    </source>
</evidence>
<dbReference type="InterPro" id="IPR036890">
    <property type="entry name" value="HATPase_C_sf"/>
</dbReference>
<evidence type="ECO:0000256" key="6">
    <source>
        <dbReference type="ARBA" id="ARBA00022777"/>
    </source>
</evidence>
<feature type="transmembrane region" description="Helical" evidence="10">
    <location>
        <begin position="100"/>
        <end position="117"/>
    </location>
</feature>
<dbReference type="SMART" id="SM00388">
    <property type="entry name" value="HisKA"/>
    <property type="match status" value="1"/>
</dbReference>
<keyword evidence="10" id="KW-0472">Membrane</keyword>
<gene>
    <name evidence="12" type="ORF">J2Z28_005612</name>
</gene>